<sequence length="157" mass="16196">MDQSSSSNGGGGGGGDGSGSADISKIPSGAWQAACLLFGAGVCVQILGAGVSLVVLGLREPWHHRVALLNGYMQTLGVLLLLSGLILYPIGFSSPFFSYYCDSSKAFCTGHCAMGWSYVTAVMAAALSIFCPVMSNFAEAQQRNRKPGHAPTGLTLS</sequence>
<dbReference type="Pfam" id="PF10242">
    <property type="entry name" value="L_HMGIC_fpl"/>
    <property type="match status" value="1"/>
</dbReference>
<organism evidence="6 7">
    <name type="scientific">Aplysia californica</name>
    <name type="common">California sea hare</name>
    <dbReference type="NCBI Taxonomy" id="6500"/>
    <lineage>
        <taxon>Eukaryota</taxon>
        <taxon>Metazoa</taxon>
        <taxon>Spiralia</taxon>
        <taxon>Lophotrochozoa</taxon>
        <taxon>Mollusca</taxon>
        <taxon>Gastropoda</taxon>
        <taxon>Heterobranchia</taxon>
        <taxon>Euthyneura</taxon>
        <taxon>Tectipleura</taxon>
        <taxon>Aplysiida</taxon>
        <taxon>Aplysioidea</taxon>
        <taxon>Aplysiidae</taxon>
        <taxon>Aplysia</taxon>
    </lineage>
</organism>
<evidence type="ECO:0000313" key="7">
    <source>
        <dbReference type="RefSeq" id="XP_012935330.1"/>
    </source>
</evidence>
<evidence type="ECO:0000256" key="5">
    <source>
        <dbReference type="SAM" id="Phobius"/>
    </source>
</evidence>
<keyword evidence="3 5" id="KW-1133">Transmembrane helix</keyword>
<dbReference type="InterPro" id="IPR019372">
    <property type="entry name" value="LHFPL"/>
</dbReference>
<keyword evidence="2 5" id="KW-0812">Transmembrane</keyword>
<dbReference type="Proteomes" id="UP000694888">
    <property type="component" value="Unplaced"/>
</dbReference>
<evidence type="ECO:0000256" key="1">
    <source>
        <dbReference type="ARBA" id="ARBA00004141"/>
    </source>
</evidence>
<dbReference type="PANTHER" id="PTHR12489:SF22">
    <property type="entry name" value="SI:DKEY-35M8.1"/>
    <property type="match status" value="1"/>
</dbReference>
<dbReference type="Gene3D" id="1.20.140.150">
    <property type="match status" value="1"/>
</dbReference>
<evidence type="ECO:0000256" key="4">
    <source>
        <dbReference type="ARBA" id="ARBA00023136"/>
    </source>
</evidence>
<feature type="transmembrane region" description="Helical" evidence="5">
    <location>
        <begin position="116"/>
        <end position="138"/>
    </location>
</feature>
<evidence type="ECO:0000256" key="2">
    <source>
        <dbReference type="ARBA" id="ARBA00022692"/>
    </source>
</evidence>
<dbReference type="RefSeq" id="XP_012935330.1">
    <property type="nucleotide sequence ID" value="XM_013079876.2"/>
</dbReference>
<comment type="subcellular location">
    <subcellularLocation>
        <location evidence="1">Membrane</location>
        <topology evidence="1">Multi-pass membrane protein</topology>
    </subcellularLocation>
</comment>
<feature type="transmembrane region" description="Helical" evidence="5">
    <location>
        <begin position="30"/>
        <end position="56"/>
    </location>
</feature>
<gene>
    <name evidence="7" type="primary">LOC106011175</name>
</gene>
<keyword evidence="4 5" id="KW-0472">Membrane</keyword>
<proteinExistence type="predicted"/>
<dbReference type="GeneID" id="106011175"/>
<name>A0ABM0ZVG2_APLCA</name>
<protein>
    <submittedName>
        <fullName evidence="7">LHFPL tetraspan subfamily member 2 protein</fullName>
    </submittedName>
</protein>
<feature type="transmembrane region" description="Helical" evidence="5">
    <location>
        <begin position="76"/>
        <end position="96"/>
    </location>
</feature>
<evidence type="ECO:0000313" key="6">
    <source>
        <dbReference type="Proteomes" id="UP000694888"/>
    </source>
</evidence>
<reference evidence="7" key="1">
    <citation type="submission" date="2025-08" db="UniProtKB">
        <authorList>
            <consortium name="RefSeq"/>
        </authorList>
    </citation>
    <scope>IDENTIFICATION</scope>
</reference>
<accession>A0ABM0ZVG2</accession>
<keyword evidence="6" id="KW-1185">Reference proteome</keyword>
<dbReference type="PANTHER" id="PTHR12489">
    <property type="entry name" value="LIPOMA HMGIC FUSION PARTNER-LIKE PROTEIN"/>
    <property type="match status" value="1"/>
</dbReference>
<evidence type="ECO:0000256" key="3">
    <source>
        <dbReference type="ARBA" id="ARBA00022989"/>
    </source>
</evidence>